<dbReference type="EMBL" id="JAESDN010000011">
    <property type="protein sequence ID" value="KAG7044047.1"/>
    <property type="molecule type" value="Genomic_DNA"/>
</dbReference>
<organism evidence="1 2">
    <name type="scientific">Colletotrichum scovillei</name>
    <dbReference type="NCBI Taxonomy" id="1209932"/>
    <lineage>
        <taxon>Eukaryota</taxon>
        <taxon>Fungi</taxon>
        <taxon>Dikarya</taxon>
        <taxon>Ascomycota</taxon>
        <taxon>Pezizomycotina</taxon>
        <taxon>Sordariomycetes</taxon>
        <taxon>Hypocreomycetidae</taxon>
        <taxon>Glomerellales</taxon>
        <taxon>Glomerellaceae</taxon>
        <taxon>Colletotrichum</taxon>
        <taxon>Colletotrichum acutatum species complex</taxon>
    </lineage>
</organism>
<protein>
    <submittedName>
        <fullName evidence="1">Uncharacterized protein</fullName>
    </submittedName>
</protein>
<proteinExistence type="predicted"/>
<sequence>MTPQPTVVAAQNRLRSAREVIQAVNHVIEAGSYSTARQAFR</sequence>
<accession>A0A9P7QXL1</accession>
<gene>
    <name evidence="1" type="ORF">JMJ77_011865</name>
</gene>
<keyword evidence="2" id="KW-1185">Reference proteome</keyword>
<evidence type="ECO:0000313" key="2">
    <source>
        <dbReference type="Proteomes" id="UP000699042"/>
    </source>
</evidence>
<name>A0A9P7QXL1_9PEZI</name>
<reference evidence="1" key="1">
    <citation type="submission" date="2021-05" db="EMBL/GenBank/DDBJ databases">
        <title>Comparative genomics of three Colletotrichum scovillei strains and genetic complementation revealed genes involved fungal growth and virulence on chili pepper.</title>
        <authorList>
            <person name="Hsieh D.-K."/>
            <person name="Chuang S.-C."/>
            <person name="Chen C.-Y."/>
            <person name="Chao Y.-T."/>
            <person name="Lu M.-Y.J."/>
            <person name="Lee M.-H."/>
            <person name="Shih M.-C."/>
        </authorList>
    </citation>
    <scope>NUCLEOTIDE SEQUENCE</scope>
    <source>
        <strain evidence="1">Coll-153</strain>
    </source>
</reference>
<evidence type="ECO:0000313" key="1">
    <source>
        <dbReference type="EMBL" id="KAG7044047.1"/>
    </source>
</evidence>
<dbReference type="Proteomes" id="UP000699042">
    <property type="component" value="Unassembled WGS sequence"/>
</dbReference>
<comment type="caution">
    <text evidence="1">The sequence shown here is derived from an EMBL/GenBank/DDBJ whole genome shotgun (WGS) entry which is preliminary data.</text>
</comment>
<dbReference type="AlphaFoldDB" id="A0A9P7QXL1"/>